<dbReference type="AlphaFoldDB" id="A0A9D9ERS7"/>
<evidence type="ECO:0000313" key="2">
    <source>
        <dbReference type="EMBL" id="MBO8452107.1"/>
    </source>
</evidence>
<dbReference type="Proteomes" id="UP000823661">
    <property type="component" value="Unassembled WGS sequence"/>
</dbReference>
<accession>A0A9D9ERS7</accession>
<keyword evidence="1" id="KW-0732">Signal</keyword>
<sequence>MKRILSLLTILAAGIAAISCSCSPKKALLPTISGKAGEVIVVIDKADWEGAIGSELRELLASDCPFLPQKEPLYSLIDITPSAFTNIFQIHRNIIVIRIGNDVTEPGVIYRQDVWAKPQCVIGVNAVDSDSALQLIKDNSEMILNTIEQAERDRIIANSIQYEERSLAPVVTKLAGGSPHFPTGYSLKKQTSDFIWIEYETTYVTKGIFVYRYPASGTEDDFKIENIVARRNEFLKNNVPGMFENTYMVTSDVTVPGLEYVRYKGRDFAEVRGYWEVHNDYMGGPFVSHSFYSRDGKDIIVLDGFVYAPRYDKRHYVREVESIMYSFEWAGTDKKD</sequence>
<organism evidence="2 3">
    <name type="scientific">Candidatus Cryptobacteroides intestinavium</name>
    <dbReference type="NCBI Taxonomy" id="2840766"/>
    <lineage>
        <taxon>Bacteria</taxon>
        <taxon>Pseudomonadati</taxon>
        <taxon>Bacteroidota</taxon>
        <taxon>Bacteroidia</taxon>
        <taxon>Bacteroidales</taxon>
        <taxon>Candidatus Cryptobacteroides</taxon>
    </lineage>
</organism>
<evidence type="ECO:0000313" key="3">
    <source>
        <dbReference type="Proteomes" id="UP000823661"/>
    </source>
</evidence>
<feature type="chain" id="PRO_5038899812" evidence="1">
    <location>
        <begin position="22"/>
        <end position="336"/>
    </location>
</feature>
<reference evidence="2" key="1">
    <citation type="submission" date="2020-10" db="EMBL/GenBank/DDBJ databases">
        <authorList>
            <person name="Gilroy R."/>
        </authorList>
    </citation>
    <scope>NUCLEOTIDE SEQUENCE</scope>
    <source>
        <strain evidence="2">B1-20833</strain>
    </source>
</reference>
<reference evidence="2" key="2">
    <citation type="journal article" date="2021" name="PeerJ">
        <title>Extensive microbial diversity within the chicken gut microbiome revealed by metagenomics and culture.</title>
        <authorList>
            <person name="Gilroy R."/>
            <person name="Ravi A."/>
            <person name="Getino M."/>
            <person name="Pursley I."/>
            <person name="Horton D.L."/>
            <person name="Alikhan N.F."/>
            <person name="Baker D."/>
            <person name="Gharbi K."/>
            <person name="Hall N."/>
            <person name="Watson M."/>
            <person name="Adriaenssens E.M."/>
            <person name="Foster-Nyarko E."/>
            <person name="Jarju S."/>
            <person name="Secka A."/>
            <person name="Antonio M."/>
            <person name="Oren A."/>
            <person name="Chaudhuri R.R."/>
            <person name="La Ragione R."/>
            <person name="Hildebrand F."/>
            <person name="Pallen M.J."/>
        </authorList>
    </citation>
    <scope>NUCLEOTIDE SEQUENCE</scope>
    <source>
        <strain evidence="2">B1-20833</strain>
    </source>
</reference>
<dbReference type="PROSITE" id="PS51257">
    <property type="entry name" value="PROKAR_LIPOPROTEIN"/>
    <property type="match status" value="1"/>
</dbReference>
<protein>
    <submittedName>
        <fullName evidence="2">DUF4837 family protein</fullName>
    </submittedName>
</protein>
<evidence type="ECO:0000256" key="1">
    <source>
        <dbReference type="SAM" id="SignalP"/>
    </source>
</evidence>
<dbReference type="EMBL" id="JADIMI010000042">
    <property type="protein sequence ID" value="MBO8452107.1"/>
    <property type="molecule type" value="Genomic_DNA"/>
</dbReference>
<name>A0A9D9ERS7_9BACT</name>
<dbReference type="InterPro" id="IPR032286">
    <property type="entry name" value="DUF4837"/>
</dbReference>
<gene>
    <name evidence="2" type="ORF">IAC06_04390</name>
</gene>
<proteinExistence type="predicted"/>
<comment type="caution">
    <text evidence="2">The sequence shown here is derived from an EMBL/GenBank/DDBJ whole genome shotgun (WGS) entry which is preliminary data.</text>
</comment>
<feature type="signal peptide" evidence="1">
    <location>
        <begin position="1"/>
        <end position="21"/>
    </location>
</feature>
<dbReference type="Pfam" id="PF16125">
    <property type="entry name" value="DUF4837"/>
    <property type="match status" value="1"/>
</dbReference>